<evidence type="ECO:0000256" key="9">
    <source>
        <dbReference type="ARBA" id="ARBA00022781"/>
    </source>
</evidence>
<reference evidence="16 17" key="1">
    <citation type="submission" date="2020-05" db="EMBL/GenBank/DDBJ databases">
        <title>Aquincola sp. isolate from soil.</title>
        <authorList>
            <person name="Han J."/>
            <person name="Kim D.-U."/>
        </authorList>
    </citation>
    <scope>NUCLEOTIDE SEQUENCE [LARGE SCALE GENOMIC DNA]</scope>
    <source>
        <strain evidence="16 17">S2</strain>
    </source>
</reference>
<proteinExistence type="inferred from homology"/>
<feature type="transmembrane region" description="Helical" evidence="13">
    <location>
        <begin position="170"/>
        <end position="187"/>
    </location>
</feature>
<keyword evidence="3" id="KW-0813">Transport</keyword>
<feature type="domain" description="Motility protein A N-terminal" evidence="15">
    <location>
        <begin position="4"/>
        <end position="95"/>
    </location>
</feature>
<evidence type="ECO:0000313" key="16">
    <source>
        <dbReference type="EMBL" id="NRF70217.1"/>
    </source>
</evidence>
<dbReference type="Proteomes" id="UP000737171">
    <property type="component" value="Unassembled WGS sequence"/>
</dbReference>
<accession>A0ABX2ENG7</accession>
<dbReference type="InterPro" id="IPR022522">
    <property type="entry name" value="Flagellar_motor_stator_MotA"/>
</dbReference>
<evidence type="ECO:0000256" key="10">
    <source>
        <dbReference type="ARBA" id="ARBA00022989"/>
    </source>
</evidence>
<evidence type="ECO:0000256" key="6">
    <source>
        <dbReference type="ARBA" id="ARBA00022519"/>
    </source>
</evidence>
<keyword evidence="12 13" id="KW-0472">Membrane</keyword>
<keyword evidence="17" id="KW-1185">Reference proteome</keyword>
<evidence type="ECO:0000256" key="3">
    <source>
        <dbReference type="ARBA" id="ARBA00022448"/>
    </source>
</evidence>
<keyword evidence="9" id="KW-0375">Hydrogen ion transport</keyword>
<dbReference type="PANTHER" id="PTHR30433:SF4">
    <property type="entry name" value="MOTILITY PROTEIN A"/>
    <property type="match status" value="1"/>
</dbReference>
<evidence type="ECO:0000256" key="11">
    <source>
        <dbReference type="ARBA" id="ARBA00023065"/>
    </source>
</evidence>
<dbReference type="RefSeq" id="WP_173128786.1">
    <property type="nucleotide sequence ID" value="NZ_JABRWJ010000008.1"/>
</dbReference>
<keyword evidence="10 13" id="KW-1133">Transmembrane helix</keyword>
<evidence type="ECO:0000256" key="4">
    <source>
        <dbReference type="ARBA" id="ARBA00022475"/>
    </source>
</evidence>
<feature type="transmembrane region" description="Helical" evidence="13">
    <location>
        <begin position="32"/>
        <end position="51"/>
    </location>
</feature>
<protein>
    <submittedName>
        <fullName evidence="16">Flagellar motor stator protein MotA</fullName>
    </submittedName>
</protein>
<keyword evidence="11" id="KW-0406">Ion transport</keyword>
<sequence>MFVLIGWLVAIGCIFGVFIAHGGNIGVVLKALPFEMLTIMGGALGAFVANNQPKVLKATMKGVGACFKSSKYSKARAMELLALLFDILQKARKEGLMSIEKDVEDPHNSPLFQKYATVGSDHHVAEFITDYLRMMVSGNLNAHEIESLMDSEIDTHHHEAHAAAAAIQRLAGALPAFGIVAAVLGVVNTMGSVGQPPAVLGAMIGSALVGTFLGILLAYGFAEPLAGLLEQKIDEDGKELQCIKTTLLASMQGYAPQVAIEFGRKVLYSTERPTFIELESHVKGKK</sequence>
<evidence type="ECO:0000256" key="13">
    <source>
        <dbReference type="SAM" id="Phobius"/>
    </source>
</evidence>
<name>A0ABX2ENG7_9BURK</name>
<keyword evidence="4" id="KW-1003">Cell membrane</keyword>
<organism evidence="16 17">
    <name type="scientific">Pseudaquabacterium terrae</name>
    <dbReference type="NCBI Taxonomy" id="2732868"/>
    <lineage>
        <taxon>Bacteria</taxon>
        <taxon>Pseudomonadati</taxon>
        <taxon>Pseudomonadota</taxon>
        <taxon>Betaproteobacteria</taxon>
        <taxon>Burkholderiales</taxon>
        <taxon>Sphaerotilaceae</taxon>
        <taxon>Pseudaquabacterium</taxon>
    </lineage>
</organism>
<evidence type="ECO:0000256" key="5">
    <source>
        <dbReference type="ARBA" id="ARBA00022500"/>
    </source>
</evidence>
<keyword evidence="6" id="KW-0997">Cell inner membrane</keyword>
<evidence type="ECO:0000256" key="1">
    <source>
        <dbReference type="ARBA" id="ARBA00004429"/>
    </source>
</evidence>
<dbReference type="InterPro" id="IPR046786">
    <property type="entry name" value="MotA_N"/>
</dbReference>
<dbReference type="InterPro" id="IPR047055">
    <property type="entry name" value="MotA-like"/>
</dbReference>
<comment type="similarity">
    <text evidence="2">Belongs to the MotA family.</text>
</comment>
<dbReference type="InterPro" id="IPR002898">
    <property type="entry name" value="MotA_ExbB_proton_chnl"/>
</dbReference>
<gene>
    <name evidence="16" type="primary">motA</name>
    <name evidence="16" type="ORF">HLB44_24730</name>
</gene>
<feature type="domain" description="MotA/TolQ/ExbB proton channel" evidence="14">
    <location>
        <begin position="123"/>
        <end position="237"/>
    </location>
</feature>
<keyword evidence="16" id="KW-0282">Flagellum</keyword>
<keyword evidence="8" id="KW-0283">Flagellar rotation</keyword>
<evidence type="ECO:0000259" key="14">
    <source>
        <dbReference type="Pfam" id="PF01618"/>
    </source>
</evidence>
<dbReference type="PANTHER" id="PTHR30433">
    <property type="entry name" value="CHEMOTAXIS PROTEIN MOTA"/>
    <property type="match status" value="1"/>
</dbReference>
<dbReference type="EMBL" id="JABRWJ010000008">
    <property type="protein sequence ID" value="NRF70217.1"/>
    <property type="molecule type" value="Genomic_DNA"/>
</dbReference>
<evidence type="ECO:0000256" key="12">
    <source>
        <dbReference type="ARBA" id="ARBA00023136"/>
    </source>
</evidence>
<comment type="subcellular location">
    <subcellularLocation>
        <location evidence="1">Cell inner membrane</location>
        <topology evidence="1">Multi-pass membrane protein</topology>
    </subcellularLocation>
</comment>
<evidence type="ECO:0000256" key="8">
    <source>
        <dbReference type="ARBA" id="ARBA00022779"/>
    </source>
</evidence>
<dbReference type="PROSITE" id="PS01307">
    <property type="entry name" value="MOTA"/>
    <property type="match status" value="1"/>
</dbReference>
<keyword evidence="7 13" id="KW-0812">Transmembrane</keyword>
<evidence type="ECO:0000259" key="15">
    <source>
        <dbReference type="Pfam" id="PF20560"/>
    </source>
</evidence>
<comment type="caution">
    <text evidence="16">The sequence shown here is derived from an EMBL/GenBank/DDBJ whole genome shotgun (WGS) entry which is preliminary data.</text>
</comment>
<dbReference type="NCBIfam" id="TIGR03818">
    <property type="entry name" value="MotA1"/>
    <property type="match status" value="1"/>
</dbReference>
<dbReference type="Pfam" id="PF01618">
    <property type="entry name" value="MotA_ExbB"/>
    <property type="match status" value="1"/>
</dbReference>
<feature type="transmembrane region" description="Helical" evidence="13">
    <location>
        <begin position="199"/>
        <end position="222"/>
    </location>
</feature>
<keyword evidence="16" id="KW-0966">Cell projection</keyword>
<keyword evidence="16" id="KW-0969">Cilium</keyword>
<evidence type="ECO:0000313" key="17">
    <source>
        <dbReference type="Proteomes" id="UP000737171"/>
    </source>
</evidence>
<dbReference type="InterPro" id="IPR000540">
    <property type="entry name" value="Flag_MotA_CS"/>
</dbReference>
<dbReference type="Pfam" id="PF20560">
    <property type="entry name" value="MotA_N"/>
    <property type="match status" value="1"/>
</dbReference>
<evidence type="ECO:0000256" key="7">
    <source>
        <dbReference type="ARBA" id="ARBA00022692"/>
    </source>
</evidence>
<keyword evidence="5" id="KW-0145">Chemotaxis</keyword>
<evidence type="ECO:0000256" key="2">
    <source>
        <dbReference type="ARBA" id="ARBA00008038"/>
    </source>
</evidence>